<dbReference type="PANTHER" id="PTHR46491:SF3">
    <property type="entry name" value="CDGSH IRON-SULFUR DOMAIN-CONTAINING PROTEIN 3, MITOCHONDRIAL"/>
    <property type="match status" value="1"/>
</dbReference>
<sequence length="116" mass="12686">MAAVRRGAAAVAARLRAALFPRIAFPYRVELKQGKKYAWCSCGHSRAQPFCDGTHRTSAPDSVPLRFTAEADGKVWLCGCKRTRTPPGATLRGSERRGEKTHVGSCSIAVREWGLQ</sequence>
<dbReference type="InterPro" id="IPR052950">
    <property type="entry name" value="CISD"/>
</dbReference>
<dbReference type="GeneTree" id="ENSGT00940000165589"/>
<dbReference type="Gene3D" id="3.40.5.90">
    <property type="entry name" value="CDGSH iron-sulfur domain, mitoNEET-type"/>
    <property type="match status" value="1"/>
</dbReference>
<organism evidence="7 8">
    <name type="scientific">Meleagris gallopavo</name>
    <name type="common">Wild turkey</name>
    <dbReference type="NCBI Taxonomy" id="9103"/>
    <lineage>
        <taxon>Eukaryota</taxon>
        <taxon>Metazoa</taxon>
        <taxon>Chordata</taxon>
        <taxon>Craniata</taxon>
        <taxon>Vertebrata</taxon>
        <taxon>Euteleostomi</taxon>
        <taxon>Archelosauria</taxon>
        <taxon>Archosauria</taxon>
        <taxon>Dinosauria</taxon>
        <taxon>Saurischia</taxon>
        <taxon>Theropoda</taxon>
        <taxon>Coelurosauria</taxon>
        <taxon>Aves</taxon>
        <taxon>Neognathae</taxon>
        <taxon>Galloanserae</taxon>
        <taxon>Galliformes</taxon>
        <taxon>Phasianidae</taxon>
        <taxon>Meleagridinae</taxon>
        <taxon>Meleagris</taxon>
    </lineage>
</organism>
<dbReference type="GO" id="GO:0051537">
    <property type="term" value="F:2 iron, 2 sulfur cluster binding"/>
    <property type="evidence" value="ECO:0007669"/>
    <property type="project" value="UniProtKB-KW"/>
</dbReference>
<evidence type="ECO:0000256" key="5">
    <source>
        <dbReference type="ARBA" id="ARBA00034078"/>
    </source>
</evidence>
<keyword evidence="4" id="KW-0411">Iron-sulfur</keyword>
<feature type="domain" description="Iron-binding zinc finger CDGSH type" evidence="6">
    <location>
        <begin position="24"/>
        <end position="61"/>
    </location>
</feature>
<evidence type="ECO:0000256" key="1">
    <source>
        <dbReference type="ARBA" id="ARBA00022714"/>
    </source>
</evidence>
<reference evidence="7" key="1">
    <citation type="journal article" date="2010" name="PLoS Biol.">
        <title>Multi-platform next-generation sequencing of the domestic turkey (Meleagris gallopavo): genome assembly and analysis.</title>
        <authorList>
            <person name="Dalloul R.A."/>
            <person name="Long J.A."/>
            <person name="Zimin A.V."/>
            <person name="Aslam L."/>
            <person name="Beal K."/>
            <person name="Blomberg L.A."/>
            <person name="Bouffard P."/>
            <person name="Burt D.W."/>
            <person name="Crasta O."/>
            <person name="Crooijmans R.P."/>
            <person name="Cooper K."/>
            <person name="Coulombe R.A."/>
            <person name="De S."/>
            <person name="Delany M.E."/>
            <person name="Dodgson J.B."/>
            <person name="Dong J.J."/>
            <person name="Evans C."/>
            <person name="Frederickson K.M."/>
            <person name="Flicek P."/>
            <person name="Florea L."/>
            <person name="Folkerts O."/>
            <person name="Groenen M.A."/>
            <person name="Harkins T.T."/>
            <person name="Herrero J."/>
            <person name="Hoffmann S."/>
            <person name="Megens H.J."/>
            <person name="Jiang A."/>
            <person name="de Jong P."/>
            <person name="Kaiser P."/>
            <person name="Kim H."/>
            <person name="Kim K.W."/>
            <person name="Kim S."/>
            <person name="Langenberger D."/>
            <person name="Lee M.K."/>
            <person name="Lee T."/>
            <person name="Mane S."/>
            <person name="Marcais G."/>
            <person name="Marz M."/>
            <person name="McElroy A.P."/>
            <person name="Modise T."/>
            <person name="Nefedov M."/>
            <person name="Notredame C."/>
            <person name="Paton I.R."/>
            <person name="Payne W.S."/>
            <person name="Pertea G."/>
            <person name="Prickett D."/>
            <person name="Puiu D."/>
            <person name="Qioa D."/>
            <person name="Raineri E."/>
            <person name="Ruffier M."/>
            <person name="Salzberg S.L."/>
            <person name="Schatz M.C."/>
            <person name="Scheuring C."/>
            <person name="Schmidt C.J."/>
            <person name="Schroeder S."/>
            <person name="Searle S.M."/>
            <person name="Smith E.J."/>
            <person name="Smith J."/>
            <person name="Sonstegard T.S."/>
            <person name="Stadler P.F."/>
            <person name="Tafer H."/>
            <person name="Tu Z.J."/>
            <person name="Van Tassell C.P."/>
            <person name="Vilella A.J."/>
            <person name="Williams K.P."/>
            <person name="Yorke J.A."/>
            <person name="Zhang L."/>
            <person name="Zhang H.B."/>
            <person name="Zhang X."/>
            <person name="Zhang Y."/>
            <person name="Reed K.M."/>
        </authorList>
    </citation>
    <scope>NUCLEOTIDE SEQUENCE [LARGE SCALE GENOMIC DNA]</scope>
</reference>
<dbReference type="GO" id="GO:0046872">
    <property type="term" value="F:metal ion binding"/>
    <property type="evidence" value="ECO:0007669"/>
    <property type="project" value="UniProtKB-KW"/>
</dbReference>
<evidence type="ECO:0000256" key="2">
    <source>
        <dbReference type="ARBA" id="ARBA00022723"/>
    </source>
</evidence>
<keyword evidence="2" id="KW-0479">Metal-binding</keyword>
<evidence type="ECO:0000256" key="4">
    <source>
        <dbReference type="ARBA" id="ARBA00023014"/>
    </source>
</evidence>
<dbReference type="AlphaFoldDB" id="A0A803YF29"/>
<proteinExistence type="predicted"/>
<accession>A0A803YF29</accession>
<reference evidence="7" key="2">
    <citation type="submission" date="2025-08" db="UniProtKB">
        <authorList>
            <consortium name="Ensembl"/>
        </authorList>
    </citation>
    <scope>IDENTIFICATION</scope>
</reference>
<keyword evidence="3" id="KW-0408">Iron</keyword>
<reference evidence="7" key="3">
    <citation type="submission" date="2025-09" db="UniProtKB">
        <authorList>
            <consortium name="Ensembl"/>
        </authorList>
    </citation>
    <scope>IDENTIFICATION</scope>
</reference>
<name>A0A803YF29_MELGA</name>
<dbReference type="SMART" id="SM00704">
    <property type="entry name" value="ZnF_CDGSH"/>
    <property type="match status" value="1"/>
</dbReference>
<dbReference type="Proteomes" id="UP000001645">
    <property type="component" value="Unplaced"/>
</dbReference>
<dbReference type="InParanoid" id="A0A803YF29"/>
<dbReference type="Pfam" id="PF09360">
    <property type="entry name" value="zf-CDGSH"/>
    <property type="match status" value="1"/>
</dbReference>
<dbReference type="FunCoup" id="A0A803YF29">
    <property type="interactions" value="26"/>
</dbReference>
<dbReference type="Ensembl" id="ENSMGAT00000031186.1">
    <property type="protein sequence ID" value="ENSMGAP00000030376.1"/>
    <property type="gene ID" value="ENSMGAG00000020947.1"/>
</dbReference>
<keyword evidence="8" id="KW-1185">Reference proteome</keyword>
<keyword evidence="1" id="KW-0001">2Fe-2S</keyword>
<evidence type="ECO:0000313" key="8">
    <source>
        <dbReference type="Proteomes" id="UP000001645"/>
    </source>
</evidence>
<evidence type="ECO:0000259" key="6">
    <source>
        <dbReference type="SMART" id="SM00704"/>
    </source>
</evidence>
<evidence type="ECO:0000313" key="7">
    <source>
        <dbReference type="Ensembl" id="ENSMGAP00000030376.1"/>
    </source>
</evidence>
<comment type="cofactor">
    <cofactor evidence="5">
        <name>[2Fe-2S] cluster</name>
        <dbReference type="ChEBI" id="CHEBI:190135"/>
    </cofactor>
</comment>
<evidence type="ECO:0000256" key="3">
    <source>
        <dbReference type="ARBA" id="ARBA00023004"/>
    </source>
</evidence>
<dbReference type="GO" id="GO:0005739">
    <property type="term" value="C:mitochondrion"/>
    <property type="evidence" value="ECO:0007669"/>
    <property type="project" value="TreeGrafter"/>
</dbReference>
<protein>
    <recommendedName>
        <fullName evidence="6">Iron-binding zinc finger CDGSH type domain-containing protein</fullName>
    </recommendedName>
</protein>
<dbReference type="InterPro" id="IPR018967">
    <property type="entry name" value="FeS-contain_CDGSH-typ"/>
</dbReference>
<dbReference type="PANTHER" id="PTHR46491">
    <property type="entry name" value="CDGSH IRON SULFUR DOMAIN PROTEIN HOMOLOG"/>
    <property type="match status" value="1"/>
</dbReference>
<dbReference type="InterPro" id="IPR042216">
    <property type="entry name" value="MitoNEET_CISD"/>
</dbReference>